<protein>
    <submittedName>
        <fullName evidence="1">Uncharacterized protein</fullName>
    </submittedName>
</protein>
<proteinExistence type="predicted"/>
<gene>
    <name evidence="1" type="ORF">J2Z66_002994</name>
</gene>
<keyword evidence="2" id="KW-1185">Reference proteome</keyword>
<evidence type="ECO:0000313" key="1">
    <source>
        <dbReference type="EMBL" id="MBP1991387.1"/>
    </source>
</evidence>
<dbReference type="EMBL" id="JAGGLB010000008">
    <property type="protein sequence ID" value="MBP1991387.1"/>
    <property type="molecule type" value="Genomic_DNA"/>
</dbReference>
<sequence length="36" mass="4210">MIKRRPLARPPLGEEKPDKELMGKRKLALSVFYDII</sequence>
<accession>A0ABS4IUW8</accession>
<comment type="caution">
    <text evidence="1">The sequence shown here is derived from an EMBL/GenBank/DDBJ whole genome shotgun (WGS) entry which is preliminary data.</text>
</comment>
<reference evidence="1 2" key="1">
    <citation type="submission" date="2021-03" db="EMBL/GenBank/DDBJ databases">
        <title>Genomic Encyclopedia of Type Strains, Phase IV (KMG-IV): sequencing the most valuable type-strain genomes for metagenomic binning, comparative biology and taxonomic classification.</title>
        <authorList>
            <person name="Goeker M."/>
        </authorList>
    </citation>
    <scope>NUCLEOTIDE SEQUENCE [LARGE SCALE GENOMIC DNA]</scope>
    <source>
        <strain evidence="1 2">DSM 26048</strain>
    </source>
</reference>
<name>A0ABS4IUW8_9BACL</name>
<evidence type="ECO:0000313" key="2">
    <source>
        <dbReference type="Proteomes" id="UP001519287"/>
    </source>
</evidence>
<dbReference type="Proteomes" id="UP001519287">
    <property type="component" value="Unassembled WGS sequence"/>
</dbReference>
<organism evidence="1 2">
    <name type="scientific">Paenibacillus eucommiae</name>
    <dbReference type="NCBI Taxonomy" id="1355755"/>
    <lineage>
        <taxon>Bacteria</taxon>
        <taxon>Bacillati</taxon>
        <taxon>Bacillota</taxon>
        <taxon>Bacilli</taxon>
        <taxon>Bacillales</taxon>
        <taxon>Paenibacillaceae</taxon>
        <taxon>Paenibacillus</taxon>
    </lineage>
</organism>